<keyword evidence="11 13" id="KW-0472">Membrane</keyword>
<feature type="domain" description="THIF-type NAD/FAD binding fold" evidence="14">
    <location>
        <begin position="98"/>
        <end position="362"/>
    </location>
</feature>
<evidence type="ECO:0000259" key="14">
    <source>
        <dbReference type="Pfam" id="PF00899"/>
    </source>
</evidence>
<evidence type="ECO:0000256" key="2">
    <source>
        <dbReference type="ARBA" id="ARBA00004294"/>
    </source>
</evidence>
<dbReference type="InterPro" id="IPR045886">
    <property type="entry name" value="ThiF/MoeB/HesA"/>
</dbReference>
<sequence length="467" mass="51705">MTSVLDRLSRAFGDTRVQLATTALAASALTAGAMWGTQRKRRSKRARDLKRRTLEMVDFDSDQLMDPDSPDQSLHKVTKTTQVELTPNEESLIREQLARHYAFLGSEGMAHVRDSFVVVVGAGGVGSWAAMMLVRSGVQRIRIIDFDQVTLSSLNRHVAATRASVGTSKVEALKASFLDIAPHVQVDARVALFSADTAAELLDGNPDFVLDCIDNMDTKLALLSYCHKHKVRVISAMGAGMKSDPSRVQLADIGNTFEDPMSRAVRRRLKSIGITSGIQVVYSAEKPGRVQLVSLADSQKEEPGDFSVLPDFRVRIVPVLGTMPAMFGIAMATHVITELAQFPTEPLAIKGRHALYSRMQRDLGNREKDIQQENGGPQLRMSVDDCGYVLEEIWRGKSAISGATDKLALTRWRRDQPMATYNCVCMTKTEADAHDKLEGPLEEHYTAEVISFIEARFDEERHLSSMR</sequence>
<evidence type="ECO:0000256" key="1">
    <source>
        <dbReference type="ARBA" id="ARBA00004225"/>
    </source>
</evidence>
<evidence type="ECO:0000256" key="4">
    <source>
        <dbReference type="ARBA" id="ARBA00022598"/>
    </source>
</evidence>
<dbReference type="PANTHER" id="PTHR43267:SF2">
    <property type="entry name" value="TRNA THREONYLCARBAMOYLADENOSINE DEHYDRATASE 1-RELATED"/>
    <property type="match status" value="1"/>
</dbReference>
<protein>
    <recommendedName>
        <fullName evidence="14">THIF-type NAD/FAD binding fold domain-containing protein</fullName>
    </recommendedName>
</protein>
<evidence type="ECO:0000256" key="9">
    <source>
        <dbReference type="ARBA" id="ARBA00022989"/>
    </source>
</evidence>
<dbReference type="GO" id="GO:0061504">
    <property type="term" value="P:cyclic threonylcarbamoyladenosine biosynthetic process"/>
    <property type="evidence" value="ECO:0007669"/>
    <property type="project" value="TreeGrafter"/>
</dbReference>
<dbReference type="FunFam" id="3.40.50.720:FF:000125">
    <property type="entry name" value="tRNA threonylcarbamoyladenosine dehydratase 2-like"/>
    <property type="match status" value="1"/>
</dbReference>
<dbReference type="GO" id="GO:0005524">
    <property type="term" value="F:ATP binding"/>
    <property type="evidence" value="ECO:0007669"/>
    <property type="project" value="UniProtKB-KW"/>
</dbReference>
<accession>A0A9W8IBT3</accession>
<proteinExistence type="inferred from homology"/>
<feature type="transmembrane region" description="Helical" evidence="13">
    <location>
        <begin position="116"/>
        <end position="134"/>
    </location>
</feature>
<evidence type="ECO:0000256" key="10">
    <source>
        <dbReference type="ARBA" id="ARBA00023128"/>
    </source>
</evidence>
<keyword evidence="16" id="KW-1185">Reference proteome</keyword>
<dbReference type="GO" id="GO:0005741">
    <property type="term" value="C:mitochondrial outer membrane"/>
    <property type="evidence" value="ECO:0007669"/>
    <property type="project" value="UniProtKB-SubCell"/>
</dbReference>
<dbReference type="SUPFAM" id="SSF69572">
    <property type="entry name" value="Activating enzymes of the ubiquitin-like proteins"/>
    <property type="match status" value="1"/>
</dbReference>
<keyword evidence="4" id="KW-0436">Ligase</keyword>
<keyword evidence="9 13" id="KW-1133">Transmembrane helix</keyword>
<dbReference type="GO" id="GO:0061503">
    <property type="term" value="F:tRNA threonylcarbamoyladenosine dehydratase"/>
    <property type="evidence" value="ECO:0007669"/>
    <property type="project" value="TreeGrafter"/>
</dbReference>
<reference evidence="15" key="1">
    <citation type="submission" date="2022-07" db="EMBL/GenBank/DDBJ databases">
        <title>Phylogenomic reconstructions and comparative analyses of Kickxellomycotina fungi.</title>
        <authorList>
            <person name="Reynolds N.K."/>
            <person name="Stajich J.E."/>
            <person name="Barry K."/>
            <person name="Grigoriev I.V."/>
            <person name="Crous P."/>
            <person name="Smith M.E."/>
        </authorList>
    </citation>
    <scope>NUCLEOTIDE SEQUENCE</scope>
    <source>
        <strain evidence="15">NRRL 1566</strain>
    </source>
</reference>
<dbReference type="CDD" id="cd00755">
    <property type="entry name" value="YgdL_like"/>
    <property type="match status" value="1"/>
</dbReference>
<keyword evidence="6" id="KW-0547">Nucleotide-binding</keyword>
<dbReference type="OrthoDB" id="10265862at2759"/>
<keyword evidence="7" id="KW-1000">Mitochondrion outer membrane</keyword>
<dbReference type="AlphaFoldDB" id="A0A9W8IBT3"/>
<evidence type="ECO:0000256" key="3">
    <source>
        <dbReference type="ARBA" id="ARBA00009919"/>
    </source>
</evidence>
<evidence type="ECO:0000256" key="11">
    <source>
        <dbReference type="ARBA" id="ARBA00023136"/>
    </source>
</evidence>
<evidence type="ECO:0000313" key="15">
    <source>
        <dbReference type="EMBL" id="KAJ2849583.1"/>
    </source>
</evidence>
<keyword evidence="8" id="KW-0067">ATP-binding</keyword>
<dbReference type="InterPro" id="IPR000594">
    <property type="entry name" value="ThiF_NAD_FAD-bd"/>
</dbReference>
<dbReference type="Proteomes" id="UP001139887">
    <property type="component" value="Unassembled WGS sequence"/>
</dbReference>
<keyword evidence="10" id="KW-0496">Mitochondrion</keyword>
<evidence type="ECO:0000256" key="12">
    <source>
        <dbReference type="ARBA" id="ARBA00060084"/>
    </source>
</evidence>
<evidence type="ECO:0000256" key="6">
    <source>
        <dbReference type="ARBA" id="ARBA00022741"/>
    </source>
</evidence>
<evidence type="ECO:0000313" key="16">
    <source>
        <dbReference type="Proteomes" id="UP001139887"/>
    </source>
</evidence>
<dbReference type="Gene3D" id="3.40.50.720">
    <property type="entry name" value="NAD(P)-binding Rossmann-like Domain"/>
    <property type="match status" value="1"/>
</dbReference>
<dbReference type="PANTHER" id="PTHR43267">
    <property type="entry name" value="TRNA THREONYLCARBAMOYLADENOSINE DEHYDRATASE"/>
    <property type="match status" value="1"/>
</dbReference>
<keyword evidence="5 13" id="KW-0812">Transmembrane</keyword>
<feature type="transmembrane region" description="Helical" evidence="13">
    <location>
        <begin position="17"/>
        <end position="37"/>
    </location>
</feature>
<comment type="subcellular location">
    <subcellularLocation>
        <location evidence="1">Mitochondrion membrane</location>
        <topology evidence="1">Multi-pass membrane protein</topology>
    </subcellularLocation>
    <subcellularLocation>
        <location evidence="2">Mitochondrion outer membrane</location>
    </subcellularLocation>
</comment>
<comment type="similarity">
    <text evidence="3">Belongs to the HesA/MoeB/ThiF family.</text>
</comment>
<evidence type="ECO:0000256" key="5">
    <source>
        <dbReference type="ARBA" id="ARBA00022692"/>
    </source>
</evidence>
<evidence type="ECO:0000256" key="13">
    <source>
        <dbReference type="SAM" id="Phobius"/>
    </source>
</evidence>
<dbReference type="EMBL" id="JANBUW010000069">
    <property type="protein sequence ID" value="KAJ2849583.1"/>
    <property type="molecule type" value="Genomic_DNA"/>
</dbReference>
<comment type="function">
    <text evidence="12">Catalyzes the ATP-dependent dehydration of threonylcarbamoyladenosine at position 37 (t(6)A37) to form cyclic t(6)A37 (ct(6)A37) in tRNAs that read codons beginning with adenine.</text>
</comment>
<evidence type="ECO:0000256" key="8">
    <source>
        <dbReference type="ARBA" id="ARBA00022840"/>
    </source>
</evidence>
<dbReference type="Pfam" id="PF00899">
    <property type="entry name" value="ThiF"/>
    <property type="match status" value="1"/>
</dbReference>
<organism evidence="15 16">
    <name type="scientific">Coemansia brasiliensis</name>
    <dbReference type="NCBI Taxonomy" id="2650707"/>
    <lineage>
        <taxon>Eukaryota</taxon>
        <taxon>Fungi</taxon>
        <taxon>Fungi incertae sedis</taxon>
        <taxon>Zoopagomycota</taxon>
        <taxon>Kickxellomycotina</taxon>
        <taxon>Kickxellomycetes</taxon>
        <taxon>Kickxellales</taxon>
        <taxon>Kickxellaceae</taxon>
        <taxon>Coemansia</taxon>
    </lineage>
</organism>
<dbReference type="InterPro" id="IPR035985">
    <property type="entry name" value="Ubiquitin-activating_enz"/>
</dbReference>
<evidence type="ECO:0000256" key="7">
    <source>
        <dbReference type="ARBA" id="ARBA00022787"/>
    </source>
</evidence>
<gene>
    <name evidence="15" type="ORF">IWW36_002516</name>
</gene>
<name>A0A9W8IBT3_9FUNG</name>
<dbReference type="GO" id="GO:0008641">
    <property type="term" value="F:ubiquitin-like modifier activating enzyme activity"/>
    <property type="evidence" value="ECO:0007669"/>
    <property type="project" value="InterPro"/>
</dbReference>
<comment type="caution">
    <text evidence="15">The sequence shown here is derived from an EMBL/GenBank/DDBJ whole genome shotgun (WGS) entry which is preliminary data.</text>
</comment>